<evidence type="ECO:0000313" key="1">
    <source>
        <dbReference type="EMBL" id="CAI9572005.1"/>
    </source>
</evidence>
<reference evidence="1" key="1">
    <citation type="submission" date="2023-05" db="EMBL/GenBank/DDBJ databases">
        <authorList>
            <person name="Stuckert A."/>
        </authorList>
    </citation>
    <scope>NUCLEOTIDE SEQUENCE</scope>
</reference>
<evidence type="ECO:0000313" key="2">
    <source>
        <dbReference type="Proteomes" id="UP001162483"/>
    </source>
</evidence>
<name>A0ABN9DHA8_9NEOB</name>
<keyword evidence="2" id="KW-1185">Reference proteome</keyword>
<gene>
    <name evidence="1" type="ORF">SPARVUS_LOCUS7365587</name>
</gene>
<accession>A0ABN9DHA8</accession>
<dbReference type="Proteomes" id="UP001162483">
    <property type="component" value="Unassembled WGS sequence"/>
</dbReference>
<comment type="caution">
    <text evidence="1">The sequence shown here is derived from an EMBL/GenBank/DDBJ whole genome shotgun (WGS) entry which is preliminary data.</text>
</comment>
<dbReference type="EMBL" id="CATNWA010014455">
    <property type="protein sequence ID" value="CAI9572005.1"/>
    <property type="molecule type" value="Genomic_DNA"/>
</dbReference>
<protein>
    <submittedName>
        <fullName evidence="1">Uncharacterized protein</fullName>
    </submittedName>
</protein>
<organism evidence="1 2">
    <name type="scientific">Staurois parvus</name>
    <dbReference type="NCBI Taxonomy" id="386267"/>
    <lineage>
        <taxon>Eukaryota</taxon>
        <taxon>Metazoa</taxon>
        <taxon>Chordata</taxon>
        <taxon>Craniata</taxon>
        <taxon>Vertebrata</taxon>
        <taxon>Euteleostomi</taxon>
        <taxon>Amphibia</taxon>
        <taxon>Batrachia</taxon>
        <taxon>Anura</taxon>
        <taxon>Neobatrachia</taxon>
        <taxon>Ranoidea</taxon>
        <taxon>Ranidae</taxon>
        <taxon>Staurois</taxon>
    </lineage>
</organism>
<proteinExistence type="predicted"/>
<sequence length="57" mass="6101">MTDARWFSRSGRTSYTVLPFSPRMCGSRSAAIGSALCPTDTADHRCTEGAEDVGSVM</sequence>